<accession>A0A075NTQ8</accession>
<reference evidence="2 3" key="1">
    <citation type="submission" date="2014-06" db="EMBL/GenBank/DDBJ databases">
        <title>Genomes of Alteromonas australica, a world apart.</title>
        <authorList>
            <person name="Gonzaga A."/>
            <person name="Lopez-Perez M."/>
            <person name="Rodriguez-Valera F."/>
        </authorList>
    </citation>
    <scope>NUCLEOTIDE SEQUENCE [LARGE SCALE GENOMIC DNA]</scope>
    <source>
        <strain evidence="2 3">H 17</strain>
    </source>
</reference>
<keyword evidence="3" id="KW-1185">Reference proteome</keyword>
<name>A0A075NTQ8_9ALTE</name>
<dbReference type="RefSeq" id="WP_044056200.1">
    <property type="nucleotide sequence ID" value="NZ_CBCSKJ010000001.1"/>
</dbReference>
<dbReference type="EMBL" id="CP008849">
    <property type="protein sequence ID" value="AIF97994.1"/>
    <property type="molecule type" value="Genomic_DNA"/>
</dbReference>
<evidence type="ECO:0008006" key="4">
    <source>
        <dbReference type="Google" id="ProtNLM"/>
    </source>
</evidence>
<dbReference type="KEGG" id="aal:EP13_04385"/>
<keyword evidence="1" id="KW-0732">Signal</keyword>
<feature type="chain" id="PRO_5001708651" description="DUF3718 domain-containing protein" evidence="1">
    <location>
        <begin position="27"/>
        <end position="108"/>
    </location>
</feature>
<evidence type="ECO:0000313" key="2">
    <source>
        <dbReference type="EMBL" id="AIF97994.1"/>
    </source>
</evidence>
<gene>
    <name evidence="2" type="ORF">EP13_04385</name>
</gene>
<dbReference type="Pfam" id="PF12514">
    <property type="entry name" value="DUF3718"/>
    <property type="match status" value="1"/>
</dbReference>
<organism evidence="2 3">
    <name type="scientific">Alteromonas australica</name>
    <dbReference type="NCBI Taxonomy" id="589873"/>
    <lineage>
        <taxon>Bacteria</taxon>
        <taxon>Pseudomonadati</taxon>
        <taxon>Pseudomonadota</taxon>
        <taxon>Gammaproteobacteria</taxon>
        <taxon>Alteromonadales</taxon>
        <taxon>Alteromonadaceae</taxon>
        <taxon>Alteromonas/Salinimonas group</taxon>
        <taxon>Alteromonas</taxon>
    </lineage>
</organism>
<dbReference type="eggNOG" id="ENOG50336Q1">
    <property type="taxonomic scope" value="Bacteria"/>
</dbReference>
<dbReference type="AlphaFoldDB" id="A0A075NTQ8"/>
<dbReference type="GeneID" id="78254168"/>
<feature type="signal peptide" evidence="1">
    <location>
        <begin position="1"/>
        <end position="26"/>
    </location>
</feature>
<evidence type="ECO:0000313" key="3">
    <source>
        <dbReference type="Proteomes" id="UP000056090"/>
    </source>
</evidence>
<proteinExistence type="predicted"/>
<dbReference type="InterPro" id="IPR022193">
    <property type="entry name" value="DUF3718"/>
</dbReference>
<evidence type="ECO:0000256" key="1">
    <source>
        <dbReference type="SAM" id="SignalP"/>
    </source>
</evidence>
<dbReference type="Proteomes" id="UP000056090">
    <property type="component" value="Chromosome"/>
</dbReference>
<protein>
    <recommendedName>
        <fullName evidence="4">DUF3718 domain-containing protein</fullName>
    </recommendedName>
</protein>
<sequence>MSMSRRVTLSALVCMSFALAAGSANARDYPKEIEGDLIAVCEAIKSDNRLALMRAVKRSRLSFQTLNKGLVCNGQDMLTFALTHNASTTGKLIARRTNADSATLTAKR</sequence>